<comment type="similarity">
    <text evidence="7">Belongs to the protein kinase superfamily.</text>
</comment>
<comment type="caution">
    <text evidence="9">The sequence shown here is derived from an EMBL/GenBank/DDBJ whole genome shotgun (WGS) entry which is preliminary data.</text>
</comment>
<dbReference type="Gene3D" id="1.10.510.10">
    <property type="entry name" value="Transferase(Phosphotransferase) domain 1"/>
    <property type="match status" value="1"/>
</dbReference>
<dbReference type="InterPro" id="IPR011009">
    <property type="entry name" value="Kinase-like_dom_sf"/>
</dbReference>
<evidence type="ECO:0000259" key="8">
    <source>
        <dbReference type="PROSITE" id="PS50011"/>
    </source>
</evidence>
<organism evidence="9 10">
    <name type="scientific">Bugula neritina</name>
    <name type="common">Brown bryozoan</name>
    <name type="synonym">Sertularia neritina</name>
    <dbReference type="NCBI Taxonomy" id="10212"/>
    <lineage>
        <taxon>Eukaryota</taxon>
        <taxon>Metazoa</taxon>
        <taxon>Spiralia</taxon>
        <taxon>Lophotrochozoa</taxon>
        <taxon>Bryozoa</taxon>
        <taxon>Gymnolaemata</taxon>
        <taxon>Cheilostomatida</taxon>
        <taxon>Flustrina</taxon>
        <taxon>Buguloidea</taxon>
        <taxon>Bugulidae</taxon>
        <taxon>Bugula</taxon>
    </lineage>
</organism>
<dbReference type="FunFam" id="1.10.510.10:FF:000624">
    <property type="entry name" value="Mitogen-activated protein kinase"/>
    <property type="match status" value="1"/>
</dbReference>
<sequence>MTTAGVESNISNDIKLLQRQSLKVEFHLDHTDYKRVENIGTGAYGVVCSAINKKTRQRVAIKKIPNLFTMDPRYAIRTYREIKVLQHFKHSNIIAIREILQPANKDITDIYVVMDLMESDLHRIIYSKQDLTDEHVKYFLYQILRGLKYIHSAHVIHRDLKPSNLLVNADCELKIGDFGMARGINFKAEKSNQQMTQYVATRWYRAPELIVASKQGYGAAIDMWSVGCIFAEMLRRKHLFPGRDLLNQLTMIFGTLGIPSKHYLDMLDSDTVCGFIRKVTESGDIKQKTYSELCPKASPRQLISSQRC</sequence>
<accession>A0A7J7JH86</accession>
<keyword evidence="3 6" id="KW-0547">Nucleotide-binding</keyword>
<dbReference type="InterPro" id="IPR050117">
    <property type="entry name" value="MAPK"/>
</dbReference>
<dbReference type="SMART" id="SM00220">
    <property type="entry name" value="S_TKc"/>
    <property type="match status" value="1"/>
</dbReference>
<dbReference type="Proteomes" id="UP000593567">
    <property type="component" value="Unassembled WGS sequence"/>
</dbReference>
<evidence type="ECO:0000256" key="4">
    <source>
        <dbReference type="ARBA" id="ARBA00022777"/>
    </source>
</evidence>
<name>A0A7J7JH86_BUGNE</name>
<dbReference type="SUPFAM" id="SSF56112">
    <property type="entry name" value="Protein kinase-like (PK-like)"/>
    <property type="match status" value="1"/>
</dbReference>
<keyword evidence="10" id="KW-1185">Reference proteome</keyword>
<dbReference type="Pfam" id="PF00069">
    <property type="entry name" value="Pkinase"/>
    <property type="match status" value="1"/>
</dbReference>
<proteinExistence type="inferred from homology"/>
<keyword evidence="4" id="KW-0418">Kinase</keyword>
<evidence type="ECO:0000256" key="2">
    <source>
        <dbReference type="ARBA" id="ARBA00022679"/>
    </source>
</evidence>
<dbReference type="PANTHER" id="PTHR24055">
    <property type="entry name" value="MITOGEN-ACTIVATED PROTEIN KINASE"/>
    <property type="match status" value="1"/>
</dbReference>
<evidence type="ECO:0000256" key="5">
    <source>
        <dbReference type="ARBA" id="ARBA00022840"/>
    </source>
</evidence>
<reference evidence="9" key="1">
    <citation type="submission" date="2020-06" db="EMBL/GenBank/DDBJ databases">
        <title>Draft genome of Bugula neritina, a colonial animal packing powerful symbionts and potential medicines.</title>
        <authorList>
            <person name="Rayko M."/>
        </authorList>
    </citation>
    <scope>NUCLEOTIDE SEQUENCE [LARGE SCALE GENOMIC DNA]</scope>
    <source>
        <strain evidence="9">Kwan_BN1</strain>
    </source>
</reference>
<dbReference type="FunFam" id="3.30.200.20:FF:000046">
    <property type="entry name" value="Mitogen-activated protein kinase"/>
    <property type="match status" value="1"/>
</dbReference>
<dbReference type="GO" id="GO:0004674">
    <property type="term" value="F:protein serine/threonine kinase activity"/>
    <property type="evidence" value="ECO:0007669"/>
    <property type="project" value="UniProtKB-KW"/>
</dbReference>
<dbReference type="Gene3D" id="3.30.200.20">
    <property type="entry name" value="Phosphorylase Kinase, domain 1"/>
    <property type="match status" value="1"/>
</dbReference>
<dbReference type="PROSITE" id="PS00108">
    <property type="entry name" value="PROTEIN_KINASE_ST"/>
    <property type="match status" value="1"/>
</dbReference>
<gene>
    <name evidence="9" type="ORF">EB796_016734</name>
</gene>
<dbReference type="InterPro" id="IPR008271">
    <property type="entry name" value="Ser/Thr_kinase_AS"/>
</dbReference>
<evidence type="ECO:0000313" key="10">
    <source>
        <dbReference type="Proteomes" id="UP000593567"/>
    </source>
</evidence>
<dbReference type="GO" id="GO:0005524">
    <property type="term" value="F:ATP binding"/>
    <property type="evidence" value="ECO:0007669"/>
    <property type="project" value="UniProtKB-UniRule"/>
</dbReference>
<keyword evidence="5 6" id="KW-0067">ATP-binding</keyword>
<dbReference type="InterPro" id="IPR000719">
    <property type="entry name" value="Prot_kinase_dom"/>
</dbReference>
<dbReference type="EMBL" id="VXIV02002509">
    <property type="protein sequence ID" value="KAF6024961.1"/>
    <property type="molecule type" value="Genomic_DNA"/>
</dbReference>
<dbReference type="AlphaFoldDB" id="A0A7J7JH86"/>
<dbReference type="InterPro" id="IPR017441">
    <property type="entry name" value="Protein_kinase_ATP_BS"/>
</dbReference>
<feature type="domain" description="Protein kinase" evidence="8">
    <location>
        <begin position="33"/>
        <end position="303"/>
    </location>
</feature>
<evidence type="ECO:0000256" key="1">
    <source>
        <dbReference type="ARBA" id="ARBA00022527"/>
    </source>
</evidence>
<evidence type="ECO:0000313" key="9">
    <source>
        <dbReference type="EMBL" id="KAF6024961.1"/>
    </source>
</evidence>
<evidence type="ECO:0000256" key="6">
    <source>
        <dbReference type="PROSITE-ProRule" id="PRU10141"/>
    </source>
</evidence>
<dbReference type="OrthoDB" id="192887at2759"/>
<evidence type="ECO:0000256" key="3">
    <source>
        <dbReference type="ARBA" id="ARBA00022741"/>
    </source>
</evidence>
<feature type="binding site" evidence="6">
    <location>
        <position position="63"/>
    </location>
    <ligand>
        <name>ATP</name>
        <dbReference type="ChEBI" id="CHEBI:30616"/>
    </ligand>
</feature>
<protein>
    <submittedName>
        <fullName evidence="9">MAPK7</fullName>
    </submittedName>
</protein>
<keyword evidence="2" id="KW-0808">Transferase</keyword>
<dbReference type="PROSITE" id="PS00107">
    <property type="entry name" value="PROTEIN_KINASE_ATP"/>
    <property type="match status" value="1"/>
</dbReference>
<dbReference type="PROSITE" id="PS50011">
    <property type="entry name" value="PROTEIN_KINASE_DOM"/>
    <property type="match status" value="1"/>
</dbReference>
<evidence type="ECO:0000256" key="7">
    <source>
        <dbReference type="RuleBase" id="RU000304"/>
    </source>
</evidence>
<keyword evidence="1 7" id="KW-0723">Serine/threonine-protein kinase</keyword>